<evidence type="ECO:0000256" key="4">
    <source>
        <dbReference type="ARBA" id="ARBA00023002"/>
    </source>
</evidence>
<dbReference type="GO" id="GO:0016491">
    <property type="term" value="F:oxidoreductase activity"/>
    <property type="evidence" value="ECO:0007669"/>
    <property type="project" value="UniProtKB-KW"/>
</dbReference>
<sequence length="517" mass="55857">MIPSPSLTALLALLALSLPLLATLIPTASGSIADQAIRRTFAPRFFNATNLDACKAIEAAIDRTATPVSTLEYFGGFNYLLSTGRYISSAANTPTCVFIPTTPKDLASAVKIIGQKRVSFAVSSGRHASNAGFSSTTGVEISLKGFQHVTLSQDKSYVDVGSGNIWDNVYAALEGSGYNIVGGRVTGVGVGGFITGGGGFSWKTNQYGLTIDTLLQADLVTPSGKVQSVTAASDPDLFWAIKGGGNRFGVIYNFRLKSVPQVAQVWGGLRTYTQDQLDNVVQATYDFAVHNKDPKAQVIPTINHVLGQPGVSLLAFYDGPTPPADVFAAFNKPGFNTFTSDWKTRSFGDLVRSSPSNATAGQRGAFHSVTFKSYSIPILQQIVNQTRYYGSEQPFHSGVFTSYDVEPFLPNYAAGTNKGGAWPHDQSPLPLNIYFTWLNPLDDAFWAKEIKKTAALLRAQAVKEGQNLDDVYLYPNYAIAGTSSNKVYGPQSAQRLRTLRKKYDPKNVMGLTTYFEF</sequence>
<evidence type="ECO:0000256" key="2">
    <source>
        <dbReference type="ARBA" id="ARBA00022630"/>
    </source>
</evidence>
<dbReference type="InterPro" id="IPR016166">
    <property type="entry name" value="FAD-bd_PCMH"/>
</dbReference>
<dbReference type="SUPFAM" id="SSF56176">
    <property type="entry name" value="FAD-binding/transporter-associated domain-like"/>
    <property type="match status" value="1"/>
</dbReference>
<evidence type="ECO:0000256" key="1">
    <source>
        <dbReference type="ARBA" id="ARBA00005466"/>
    </source>
</evidence>
<organism evidence="7 8">
    <name type="scientific">Ceraceosorus bombacis</name>
    <dbReference type="NCBI Taxonomy" id="401625"/>
    <lineage>
        <taxon>Eukaryota</taxon>
        <taxon>Fungi</taxon>
        <taxon>Dikarya</taxon>
        <taxon>Basidiomycota</taxon>
        <taxon>Ustilaginomycotina</taxon>
        <taxon>Exobasidiomycetes</taxon>
        <taxon>Ceraceosorales</taxon>
        <taxon>Ceraceosoraceae</taxon>
        <taxon>Ceraceosorus</taxon>
    </lineage>
</organism>
<dbReference type="Proteomes" id="UP000054845">
    <property type="component" value="Unassembled WGS sequence"/>
</dbReference>
<evidence type="ECO:0000256" key="3">
    <source>
        <dbReference type="ARBA" id="ARBA00022827"/>
    </source>
</evidence>
<keyword evidence="8" id="KW-1185">Reference proteome</keyword>
<dbReference type="Pfam" id="PF01565">
    <property type="entry name" value="FAD_binding_4"/>
    <property type="match status" value="1"/>
</dbReference>
<dbReference type="PROSITE" id="PS51387">
    <property type="entry name" value="FAD_PCMH"/>
    <property type="match status" value="1"/>
</dbReference>
<keyword evidence="4" id="KW-0560">Oxidoreductase</keyword>
<dbReference type="InterPro" id="IPR016169">
    <property type="entry name" value="FAD-bd_PCMH_sub2"/>
</dbReference>
<dbReference type="InterPro" id="IPR036318">
    <property type="entry name" value="FAD-bd_PCMH-like_sf"/>
</dbReference>
<keyword evidence="2" id="KW-0285">Flavoprotein</keyword>
<accession>A0A0P1BNT8</accession>
<evidence type="ECO:0000313" key="8">
    <source>
        <dbReference type="Proteomes" id="UP000054845"/>
    </source>
</evidence>
<keyword evidence="5" id="KW-0732">Signal</keyword>
<name>A0A0P1BNT8_9BASI</name>
<dbReference type="GO" id="GO:0071949">
    <property type="term" value="F:FAD binding"/>
    <property type="evidence" value="ECO:0007669"/>
    <property type="project" value="InterPro"/>
</dbReference>
<dbReference type="Gene3D" id="3.30.465.10">
    <property type="match status" value="1"/>
</dbReference>
<evidence type="ECO:0000313" key="7">
    <source>
        <dbReference type="EMBL" id="CEH18459.1"/>
    </source>
</evidence>
<dbReference type="InterPro" id="IPR006094">
    <property type="entry name" value="Oxid_FAD_bind_N"/>
</dbReference>
<evidence type="ECO:0000259" key="6">
    <source>
        <dbReference type="PROSITE" id="PS51387"/>
    </source>
</evidence>
<dbReference type="InterPro" id="IPR050416">
    <property type="entry name" value="FAD-linked_Oxidoreductase"/>
</dbReference>
<dbReference type="PANTHER" id="PTHR42973:SF13">
    <property type="entry name" value="FAD-BINDING PCMH-TYPE DOMAIN-CONTAINING PROTEIN"/>
    <property type="match status" value="1"/>
</dbReference>
<evidence type="ECO:0000256" key="5">
    <source>
        <dbReference type="SAM" id="SignalP"/>
    </source>
</evidence>
<comment type="similarity">
    <text evidence="1">Belongs to the oxygen-dependent FAD-linked oxidoreductase family.</text>
</comment>
<dbReference type="EMBL" id="CCYA01000270">
    <property type="protein sequence ID" value="CEH18459.1"/>
    <property type="molecule type" value="Genomic_DNA"/>
</dbReference>
<feature type="chain" id="PRO_5006059721" evidence="5">
    <location>
        <begin position="23"/>
        <end position="517"/>
    </location>
</feature>
<feature type="domain" description="FAD-binding PCMH-type" evidence="6">
    <location>
        <begin position="90"/>
        <end position="261"/>
    </location>
</feature>
<dbReference type="STRING" id="401625.A0A0P1BNT8"/>
<dbReference type="Gene3D" id="3.40.462.20">
    <property type="match status" value="1"/>
</dbReference>
<dbReference type="PANTHER" id="PTHR42973">
    <property type="entry name" value="BINDING OXIDOREDUCTASE, PUTATIVE (AFU_ORTHOLOGUE AFUA_1G17690)-RELATED"/>
    <property type="match status" value="1"/>
</dbReference>
<reference evidence="8" key="1">
    <citation type="submission" date="2014-09" db="EMBL/GenBank/DDBJ databases">
        <authorList>
            <person name="Sharma Rahul"/>
            <person name="Thines Marco"/>
        </authorList>
    </citation>
    <scope>NUCLEOTIDE SEQUENCE [LARGE SCALE GENOMIC DNA]</scope>
</reference>
<feature type="signal peptide" evidence="5">
    <location>
        <begin position="1"/>
        <end position="22"/>
    </location>
</feature>
<proteinExistence type="inferred from homology"/>
<dbReference type="AlphaFoldDB" id="A0A0P1BNT8"/>
<protein>
    <submittedName>
        <fullName evidence="7">Fad-binding domain-containing protein</fullName>
    </submittedName>
</protein>
<dbReference type="OrthoDB" id="2151789at2759"/>
<keyword evidence="3" id="KW-0274">FAD</keyword>